<protein>
    <submittedName>
        <fullName evidence="2">Uncharacterized protein</fullName>
    </submittedName>
</protein>
<dbReference type="OrthoDB" id="428177at2759"/>
<evidence type="ECO:0000313" key="3">
    <source>
        <dbReference type="Proteomes" id="UP000745764"/>
    </source>
</evidence>
<comment type="caution">
    <text evidence="2">The sequence shown here is derived from an EMBL/GenBank/DDBJ whole genome shotgun (WGS) entry which is preliminary data.</text>
</comment>
<dbReference type="AlphaFoldDB" id="A0A9N8KKJ9"/>
<keyword evidence="3" id="KW-1185">Reference proteome</keyword>
<dbReference type="EMBL" id="CAINUL010000013">
    <property type="protein sequence ID" value="CAD0111533.1"/>
    <property type="molecule type" value="Genomic_DNA"/>
</dbReference>
<accession>A0A9N8KKJ9</accession>
<sequence length="342" mass="35481">MTFFHILAAAFATATPALAAIYPVNVPAAADGSAFFPGTQSGVGSWYRASSSQDSTSGTGWCGKKYSDSDPVIAVYFTAMSANDATYNSDQNGWRTATRKYCGLEALVTDPATGKQKLMYIADAFDPRYVTGMGHPKASLDIMLNSWSELYGKSPDGNKNLVINPVQWVLTGNVNTQWTADGAVWPTKTGGIQTQTSISPAKTCDWGCLGWDCSATVPCQSPNVCVSGYCRSSSATTTAPTSTAACSWGCLGWDCSASVPCQSPNVCVNNYCRASSTPVPCAGCEGASCGTTTACNSGLTCLSPDGVCKPAACNWGCTGWSCSASSPCQLPNSCVSGVCKSS</sequence>
<name>A0A9N8KKJ9_9PEZI</name>
<evidence type="ECO:0000256" key="1">
    <source>
        <dbReference type="SAM" id="SignalP"/>
    </source>
</evidence>
<dbReference type="Proteomes" id="UP000745764">
    <property type="component" value="Unassembled WGS sequence"/>
</dbReference>
<feature type="signal peptide" evidence="1">
    <location>
        <begin position="1"/>
        <end position="19"/>
    </location>
</feature>
<feature type="chain" id="PRO_5040426281" evidence="1">
    <location>
        <begin position="20"/>
        <end position="342"/>
    </location>
</feature>
<reference evidence="2" key="1">
    <citation type="submission" date="2020-06" db="EMBL/GenBank/DDBJ databases">
        <authorList>
            <person name="Onetto C."/>
        </authorList>
    </citation>
    <scope>NUCLEOTIDE SEQUENCE</scope>
</reference>
<gene>
    <name evidence="2" type="ORF">AWRI4620_LOCUS5788</name>
</gene>
<evidence type="ECO:0000313" key="2">
    <source>
        <dbReference type="EMBL" id="CAD0111533.1"/>
    </source>
</evidence>
<organism evidence="2 3">
    <name type="scientific">Aureobasidium uvarum</name>
    <dbReference type="NCBI Taxonomy" id="2773716"/>
    <lineage>
        <taxon>Eukaryota</taxon>
        <taxon>Fungi</taxon>
        <taxon>Dikarya</taxon>
        <taxon>Ascomycota</taxon>
        <taxon>Pezizomycotina</taxon>
        <taxon>Dothideomycetes</taxon>
        <taxon>Dothideomycetidae</taxon>
        <taxon>Dothideales</taxon>
        <taxon>Saccotheciaceae</taxon>
        <taxon>Aureobasidium</taxon>
    </lineage>
</organism>
<keyword evidence="1" id="KW-0732">Signal</keyword>
<proteinExistence type="predicted"/>